<comment type="caution">
    <text evidence="1">The sequence shown here is derived from an EMBL/GenBank/DDBJ whole genome shotgun (WGS) entry which is preliminary data.</text>
</comment>
<dbReference type="OrthoDB" id="9971719at2"/>
<gene>
    <name evidence="1" type="ORF">C8046_12595</name>
</gene>
<dbReference type="EMBL" id="PYHR01000002">
    <property type="protein sequence ID" value="PWD51375.1"/>
    <property type="molecule type" value="Genomic_DNA"/>
</dbReference>
<evidence type="ECO:0000313" key="2">
    <source>
        <dbReference type="Proteomes" id="UP000245166"/>
    </source>
</evidence>
<reference evidence="1 2" key="1">
    <citation type="submission" date="2018-03" db="EMBL/GenBank/DDBJ databases">
        <title>Genome assembly of novel Miniimonas species PCH200.</title>
        <authorList>
            <person name="Thakur V."/>
            <person name="Kumar V."/>
            <person name="Singh D."/>
        </authorList>
    </citation>
    <scope>NUCLEOTIDE SEQUENCE [LARGE SCALE GENOMIC DNA]</scope>
    <source>
        <strain evidence="1 2">PCH200</strain>
    </source>
</reference>
<accession>A0A2U1ZWL5</accession>
<sequence length="160" mass="17143">MPRDAPAFPSPGEVGEGDLAAVVRGVLCAPDRPWCTAVLRGRWPGGQPLGELWRADAVHPEGDGLVVVLDGGRRVLTLTRPRGARVVHTRDLVSVTIARVDAALLEDDGRVRRVSFRVRGGVARGAASGETSSWPRARAPWRRVVTGQRPLPAVELVAIL</sequence>
<organism evidence="1 2">
    <name type="scientific">Serinibacter arcticus</name>
    <dbReference type="NCBI Taxonomy" id="1655435"/>
    <lineage>
        <taxon>Bacteria</taxon>
        <taxon>Bacillati</taxon>
        <taxon>Actinomycetota</taxon>
        <taxon>Actinomycetes</taxon>
        <taxon>Micrococcales</taxon>
        <taxon>Beutenbergiaceae</taxon>
        <taxon>Serinibacter</taxon>
    </lineage>
</organism>
<dbReference type="AlphaFoldDB" id="A0A2U1ZWL5"/>
<proteinExistence type="predicted"/>
<protein>
    <submittedName>
        <fullName evidence="1">Uncharacterized protein</fullName>
    </submittedName>
</protein>
<name>A0A2U1ZWL5_9MICO</name>
<dbReference type="Proteomes" id="UP000245166">
    <property type="component" value="Unassembled WGS sequence"/>
</dbReference>
<keyword evidence="2" id="KW-1185">Reference proteome</keyword>
<evidence type="ECO:0000313" key="1">
    <source>
        <dbReference type="EMBL" id="PWD51375.1"/>
    </source>
</evidence>
<dbReference type="RefSeq" id="WP_109229756.1">
    <property type="nucleotide sequence ID" value="NZ_PYHR01000002.1"/>
</dbReference>